<evidence type="ECO:0000256" key="8">
    <source>
        <dbReference type="RuleBase" id="RU000417"/>
    </source>
</evidence>
<dbReference type="SUPFAM" id="SSF53335">
    <property type="entry name" value="S-adenosyl-L-methionine-dependent methyltransferases"/>
    <property type="match status" value="1"/>
</dbReference>
<dbReference type="Pfam" id="PF00145">
    <property type="entry name" value="DNA_methylase"/>
    <property type="match status" value="1"/>
</dbReference>
<dbReference type="PANTHER" id="PTHR46098:SF1">
    <property type="entry name" value="TRNA (CYTOSINE(38)-C(5))-METHYLTRANSFERASE"/>
    <property type="match status" value="1"/>
</dbReference>
<accession>A0A437JTJ1</accession>
<keyword evidence="10" id="KW-1185">Reference proteome</keyword>
<evidence type="ECO:0000256" key="4">
    <source>
        <dbReference type="ARBA" id="ARBA00022747"/>
    </source>
</evidence>
<feature type="active site" evidence="6">
    <location>
        <position position="74"/>
    </location>
</feature>
<reference evidence="9 10" key="1">
    <citation type="submission" date="2019-01" db="EMBL/GenBank/DDBJ databases">
        <authorList>
            <person name="Chen W.-M."/>
        </authorList>
    </citation>
    <scope>NUCLEOTIDE SEQUENCE [LARGE SCALE GENOMIC DNA]</scope>
    <source>
        <strain evidence="9 10">ICH-3</strain>
    </source>
</reference>
<sequence>MHRKFKFVDLFAGLGGFHVALERLGGTCVFAAEWQPHLQDLYLQNFGLAPHGDIRRVKLAAVPDHDMLCAGFPCQPFSKAGEQRGFECTRQGDLFFNVADILEEKRPRYFILENVPNLLQHDGGRTFERIKGVLEELEYKVDAKRLSPHQFGIPQIRERVYIVGSLVGLDGFKWPMPTNLDTSITSVLEDHPSDAKPLSRQVESCLEVWDDFLRRSPPSVDLPSYPLWSMEFGADYPYDDETPFAVLSAKGTRGLAKFKGAHGVSLRQLRPDVRWEALPSHARTEQLEFPKWKRDFIRQNREFYAQNRKWIDPWRSKILRFPSSLQKFEWNVKGGERDIWRYVIQFRASGVRVKRPTTAPSLIAMTDTQVPIIGWERRYMTPRECARLQSLEDLALPESRPRAFAALGNAVNAKVVGSIASYLIAGFNEFIPATGPAHRMLAGA</sequence>
<keyword evidence="2 6" id="KW-0808">Transferase</keyword>
<evidence type="ECO:0000256" key="3">
    <source>
        <dbReference type="ARBA" id="ARBA00022691"/>
    </source>
</evidence>
<evidence type="ECO:0000256" key="5">
    <source>
        <dbReference type="ARBA" id="ARBA00047422"/>
    </source>
</evidence>
<evidence type="ECO:0000256" key="7">
    <source>
        <dbReference type="RuleBase" id="RU000416"/>
    </source>
</evidence>
<dbReference type="NCBIfam" id="TIGR00675">
    <property type="entry name" value="dcm"/>
    <property type="match status" value="1"/>
</dbReference>
<dbReference type="OrthoDB" id="9813719at2"/>
<dbReference type="Gene3D" id="3.90.120.10">
    <property type="entry name" value="DNA Methylase, subunit A, domain 2"/>
    <property type="match status" value="1"/>
</dbReference>
<dbReference type="PROSITE" id="PS51679">
    <property type="entry name" value="SAM_MT_C5"/>
    <property type="match status" value="1"/>
</dbReference>
<name>A0A437JTJ1_9BURK</name>
<evidence type="ECO:0000313" key="9">
    <source>
        <dbReference type="EMBL" id="RVT50355.1"/>
    </source>
</evidence>
<dbReference type="InterPro" id="IPR001525">
    <property type="entry name" value="C5_MeTfrase"/>
</dbReference>
<evidence type="ECO:0000256" key="1">
    <source>
        <dbReference type="ARBA" id="ARBA00022603"/>
    </source>
</evidence>
<dbReference type="PRINTS" id="PR00105">
    <property type="entry name" value="C5METTRFRASE"/>
</dbReference>
<dbReference type="InterPro" id="IPR018117">
    <property type="entry name" value="C5_DNA_meth_AS"/>
</dbReference>
<dbReference type="GO" id="GO:0032259">
    <property type="term" value="P:methylation"/>
    <property type="evidence" value="ECO:0007669"/>
    <property type="project" value="UniProtKB-KW"/>
</dbReference>
<dbReference type="Gene3D" id="3.40.50.150">
    <property type="entry name" value="Vaccinia Virus protein VP39"/>
    <property type="match status" value="1"/>
</dbReference>
<dbReference type="RefSeq" id="WP_128199182.1">
    <property type="nucleotide sequence ID" value="NZ_SACT01000005.1"/>
</dbReference>
<dbReference type="EC" id="2.1.1.37" evidence="8"/>
<dbReference type="GO" id="GO:0003886">
    <property type="term" value="F:DNA (cytosine-5-)-methyltransferase activity"/>
    <property type="evidence" value="ECO:0007669"/>
    <property type="project" value="UniProtKB-EC"/>
</dbReference>
<keyword evidence="4" id="KW-0680">Restriction system</keyword>
<proteinExistence type="inferred from homology"/>
<organism evidence="9 10">
    <name type="scientific">Rubrivivax albus</name>
    <dbReference type="NCBI Taxonomy" id="2499835"/>
    <lineage>
        <taxon>Bacteria</taxon>
        <taxon>Pseudomonadati</taxon>
        <taxon>Pseudomonadota</taxon>
        <taxon>Betaproteobacteria</taxon>
        <taxon>Burkholderiales</taxon>
        <taxon>Sphaerotilaceae</taxon>
        <taxon>Rubrivivax</taxon>
    </lineage>
</organism>
<dbReference type="PANTHER" id="PTHR46098">
    <property type="entry name" value="TRNA (CYTOSINE(38)-C(5))-METHYLTRANSFERASE"/>
    <property type="match status" value="1"/>
</dbReference>
<dbReference type="InterPro" id="IPR050750">
    <property type="entry name" value="C5-MTase"/>
</dbReference>
<dbReference type="GO" id="GO:0009307">
    <property type="term" value="P:DNA restriction-modification system"/>
    <property type="evidence" value="ECO:0007669"/>
    <property type="project" value="UniProtKB-KW"/>
</dbReference>
<evidence type="ECO:0000313" key="10">
    <source>
        <dbReference type="Proteomes" id="UP000288178"/>
    </source>
</evidence>
<dbReference type="PROSITE" id="PS00094">
    <property type="entry name" value="C5_MTASE_1"/>
    <property type="match status" value="1"/>
</dbReference>
<evidence type="ECO:0000256" key="2">
    <source>
        <dbReference type="ARBA" id="ARBA00022679"/>
    </source>
</evidence>
<dbReference type="EMBL" id="SACT01000005">
    <property type="protein sequence ID" value="RVT50355.1"/>
    <property type="molecule type" value="Genomic_DNA"/>
</dbReference>
<comment type="caution">
    <text evidence="9">The sequence shown here is derived from an EMBL/GenBank/DDBJ whole genome shotgun (WGS) entry which is preliminary data.</text>
</comment>
<keyword evidence="3 6" id="KW-0949">S-adenosyl-L-methionine</keyword>
<comment type="similarity">
    <text evidence="6 7">Belongs to the class I-like SAM-binding methyltransferase superfamily. C5-methyltransferase family.</text>
</comment>
<dbReference type="InterPro" id="IPR029063">
    <property type="entry name" value="SAM-dependent_MTases_sf"/>
</dbReference>
<evidence type="ECO:0000256" key="6">
    <source>
        <dbReference type="PROSITE-ProRule" id="PRU01016"/>
    </source>
</evidence>
<protein>
    <recommendedName>
        <fullName evidence="8">Cytosine-specific methyltransferase</fullName>
        <ecNumber evidence="8">2.1.1.37</ecNumber>
    </recommendedName>
</protein>
<dbReference type="Proteomes" id="UP000288178">
    <property type="component" value="Unassembled WGS sequence"/>
</dbReference>
<comment type="catalytic activity">
    <reaction evidence="5 8">
        <text>a 2'-deoxycytidine in DNA + S-adenosyl-L-methionine = a 5-methyl-2'-deoxycytidine in DNA + S-adenosyl-L-homocysteine + H(+)</text>
        <dbReference type="Rhea" id="RHEA:13681"/>
        <dbReference type="Rhea" id="RHEA-COMP:11369"/>
        <dbReference type="Rhea" id="RHEA-COMP:11370"/>
        <dbReference type="ChEBI" id="CHEBI:15378"/>
        <dbReference type="ChEBI" id="CHEBI:57856"/>
        <dbReference type="ChEBI" id="CHEBI:59789"/>
        <dbReference type="ChEBI" id="CHEBI:85452"/>
        <dbReference type="ChEBI" id="CHEBI:85454"/>
        <dbReference type="EC" id="2.1.1.37"/>
    </reaction>
</comment>
<gene>
    <name evidence="9" type="primary">dcm</name>
    <name evidence="9" type="ORF">ENE75_15155</name>
</gene>
<keyword evidence="1 6" id="KW-0489">Methyltransferase</keyword>
<dbReference type="AlphaFoldDB" id="A0A437JTJ1"/>